<dbReference type="InterPro" id="IPR049492">
    <property type="entry name" value="BD-FAE-like_dom"/>
</dbReference>
<name>A0AAV5R1Q6_PICKL</name>
<dbReference type="InterPro" id="IPR029058">
    <property type="entry name" value="AB_hydrolase_fold"/>
</dbReference>
<proteinExistence type="predicted"/>
<evidence type="ECO:0000313" key="3">
    <source>
        <dbReference type="Proteomes" id="UP001378960"/>
    </source>
</evidence>
<evidence type="ECO:0000259" key="1">
    <source>
        <dbReference type="Pfam" id="PF20434"/>
    </source>
</evidence>
<comment type="caution">
    <text evidence="2">The sequence shown here is derived from an EMBL/GenBank/DDBJ whole genome shotgun (WGS) entry which is preliminary data.</text>
</comment>
<keyword evidence="3" id="KW-1185">Reference proteome</keyword>
<dbReference type="EMBL" id="BTGB01000002">
    <property type="protein sequence ID" value="GMM45421.1"/>
    <property type="molecule type" value="Genomic_DNA"/>
</dbReference>
<feature type="domain" description="BD-FAE-like" evidence="1">
    <location>
        <begin position="31"/>
        <end position="231"/>
    </location>
</feature>
<accession>A0AAV5R1Q6</accession>
<dbReference type="Pfam" id="PF20434">
    <property type="entry name" value="BD-FAE"/>
    <property type="match status" value="1"/>
</dbReference>
<dbReference type="Gene3D" id="3.40.50.1820">
    <property type="entry name" value="alpha/beta hydrolase"/>
    <property type="match status" value="1"/>
</dbReference>
<dbReference type="Proteomes" id="UP001378960">
    <property type="component" value="Unassembled WGS sequence"/>
</dbReference>
<dbReference type="SUPFAM" id="SSF53474">
    <property type="entry name" value="alpha/beta-Hydrolases"/>
    <property type="match status" value="1"/>
</dbReference>
<organism evidence="2 3">
    <name type="scientific">Pichia kluyveri</name>
    <name type="common">Yeast</name>
    <dbReference type="NCBI Taxonomy" id="36015"/>
    <lineage>
        <taxon>Eukaryota</taxon>
        <taxon>Fungi</taxon>
        <taxon>Dikarya</taxon>
        <taxon>Ascomycota</taxon>
        <taxon>Saccharomycotina</taxon>
        <taxon>Pichiomycetes</taxon>
        <taxon>Pichiales</taxon>
        <taxon>Pichiaceae</taxon>
        <taxon>Pichia</taxon>
    </lineage>
</organism>
<gene>
    <name evidence="2" type="ORF">DAPK24_019960</name>
</gene>
<sequence>MVVEVSYIKYGSESVRQVIKRSKIDNVNSNGNAPKVIILIHGGAWRDVNNTCNDFDKFVEKWDNDGQNLLVYSIDYKVSSEQGGKFPQVVIEVLKALEVINNDINNNLNIEKDNYNVTLVGHSVGCTFITQIMEYEKFYTLNKLSIIEHINSLVFLEGIYDMKLLHEEYPDYDFFVIEEFENVESAIKECNNIGIDEKVIRYTTMDSIVIVHSHNDELLSLKQPQRMVEWLKNKCNVTNDKLNVHYGDFGLHNEVYENISDVAQLTTS</sequence>
<dbReference type="AlphaFoldDB" id="A0AAV5R1Q6"/>
<evidence type="ECO:0000313" key="2">
    <source>
        <dbReference type="EMBL" id="GMM45421.1"/>
    </source>
</evidence>
<reference evidence="2 3" key="1">
    <citation type="journal article" date="2023" name="Elife">
        <title>Identification of key yeast species and microbe-microbe interactions impacting larval growth of Drosophila in the wild.</title>
        <authorList>
            <person name="Mure A."/>
            <person name="Sugiura Y."/>
            <person name="Maeda R."/>
            <person name="Honda K."/>
            <person name="Sakurai N."/>
            <person name="Takahashi Y."/>
            <person name="Watada M."/>
            <person name="Katoh T."/>
            <person name="Gotoh A."/>
            <person name="Gotoh Y."/>
            <person name="Taniguchi I."/>
            <person name="Nakamura K."/>
            <person name="Hayashi T."/>
            <person name="Katayama T."/>
            <person name="Uemura T."/>
            <person name="Hattori Y."/>
        </authorList>
    </citation>
    <scope>NUCLEOTIDE SEQUENCE [LARGE SCALE GENOMIC DNA]</scope>
    <source>
        <strain evidence="2 3">PK-24</strain>
    </source>
</reference>
<protein>
    <submittedName>
        <fullName evidence="2">Arylformamidase</fullName>
    </submittedName>
</protein>